<dbReference type="GO" id="GO:0005737">
    <property type="term" value="C:cytoplasm"/>
    <property type="evidence" value="ECO:0007669"/>
    <property type="project" value="InterPro"/>
</dbReference>
<dbReference type="SUPFAM" id="SSF103657">
    <property type="entry name" value="BAR/IMD domain-like"/>
    <property type="match status" value="1"/>
</dbReference>
<reference evidence="2 3" key="1">
    <citation type="journal article" date="2018" name="Nat. Ecol. Evol.">
        <title>Shark genomes provide insights into elasmobranch evolution and the origin of vertebrates.</title>
        <authorList>
            <person name="Hara Y"/>
            <person name="Yamaguchi K"/>
            <person name="Onimaru K"/>
            <person name="Kadota M"/>
            <person name="Koyanagi M"/>
            <person name="Keeley SD"/>
            <person name="Tatsumi K"/>
            <person name="Tanaka K"/>
            <person name="Motone F"/>
            <person name="Kageyama Y"/>
            <person name="Nozu R"/>
            <person name="Adachi N"/>
            <person name="Nishimura O"/>
            <person name="Nakagawa R"/>
            <person name="Tanegashima C"/>
            <person name="Kiyatake I"/>
            <person name="Matsumoto R"/>
            <person name="Murakumo K"/>
            <person name="Nishida K"/>
            <person name="Terakita A"/>
            <person name="Kuratani S"/>
            <person name="Sato K"/>
            <person name="Hyodo S Kuraku.S."/>
        </authorList>
    </citation>
    <scope>NUCLEOTIDE SEQUENCE [LARGE SCALE GENOMIC DNA]</scope>
</reference>
<dbReference type="Proteomes" id="UP000287033">
    <property type="component" value="Unassembled WGS sequence"/>
</dbReference>
<dbReference type="EMBL" id="BEZZ01000198">
    <property type="protein sequence ID" value="GCC28304.1"/>
    <property type="molecule type" value="Genomic_DNA"/>
</dbReference>
<evidence type="ECO:0000259" key="1">
    <source>
        <dbReference type="Pfam" id="PF16746"/>
    </source>
</evidence>
<dbReference type="AlphaFoldDB" id="A0A401SD80"/>
<gene>
    <name evidence="2" type="ORF">chiPu_0006733</name>
</gene>
<keyword evidence="3" id="KW-1185">Reference proteome</keyword>
<dbReference type="Gene3D" id="1.20.1270.60">
    <property type="entry name" value="Arfaptin homology (AH) domain/BAR domain"/>
    <property type="match status" value="1"/>
</dbReference>
<sequence length="165" mass="18929">MGLPALEFSDCYLDSPQFRDRIKSHEAELEKTNKFIKDLIKDGKALIQAMKNLSVAKKKFAESLNEFKFQCIGDAETDDEIHIARSLQEFAGVLRSLEDERGRLIENAGDVLISPLERFRKEQIGAAKEAKKKYDKETEKYCNVLEKHLNLSSKKKDSHLQEVII</sequence>
<evidence type="ECO:0000313" key="3">
    <source>
        <dbReference type="Proteomes" id="UP000287033"/>
    </source>
</evidence>
<feature type="domain" description="BAR" evidence="1">
    <location>
        <begin position="6"/>
        <end position="163"/>
    </location>
</feature>
<dbReference type="OrthoDB" id="3183924at2759"/>
<dbReference type="STRING" id="137246.A0A401SD80"/>
<dbReference type="PANTHER" id="PTHR12552:SF4">
    <property type="entry name" value="RHO GTPASE-ACTIVATING PROTEIN 26"/>
    <property type="match status" value="1"/>
</dbReference>
<dbReference type="InterPro" id="IPR027267">
    <property type="entry name" value="AH/BAR_dom_sf"/>
</dbReference>
<dbReference type="GO" id="GO:0005096">
    <property type="term" value="F:GTPase activator activity"/>
    <property type="evidence" value="ECO:0007669"/>
    <property type="project" value="InterPro"/>
</dbReference>
<dbReference type="InterPro" id="IPR047234">
    <property type="entry name" value="GRAF_fam"/>
</dbReference>
<dbReference type="InterPro" id="IPR004148">
    <property type="entry name" value="BAR_dom"/>
</dbReference>
<dbReference type="PANTHER" id="PTHR12552">
    <property type="entry name" value="OLIGOPHRENIN 1"/>
    <property type="match status" value="1"/>
</dbReference>
<proteinExistence type="predicted"/>
<protein>
    <recommendedName>
        <fullName evidence="1">BAR domain-containing protein</fullName>
    </recommendedName>
</protein>
<evidence type="ECO:0000313" key="2">
    <source>
        <dbReference type="EMBL" id="GCC28304.1"/>
    </source>
</evidence>
<organism evidence="2 3">
    <name type="scientific">Chiloscyllium punctatum</name>
    <name type="common">Brownbanded bambooshark</name>
    <name type="synonym">Hemiscyllium punctatum</name>
    <dbReference type="NCBI Taxonomy" id="137246"/>
    <lineage>
        <taxon>Eukaryota</taxon>
        <taxon>Metazoa</taxon>
        <taxon>Chordata</taxon>
        <taxon>Craniata</taxon>
        <taxon>Vertebrata</taxon>
        <taxon>Chondrichthyes</taxon>
        <taxon>Elasmobranchii</taxon>
        <taxon>Galeomorphii</taxon>
        <taxon>Galeoidea</taxon>
        <taxon>Orectolobiformes</taxon>
        <taxon>Hemiscylliidae</taxon>
        <taxon>Chiloscyllium</taxon>
    </lineage>
</organism>
<name>A0A401SD80_CHIPU</name>
<dbReference type="FunFam" id="1.20.1270.60:FF:000074">
    <property type="entry name" value="Rho GTPase-activating protein 42"/>
    <property type="match status" value="1"/>
</dbReference>
<dbReference type="OMA" id="IHAHERE"/>
<dbReference type="Pfam" id="PF16746">
    <property type="entry name" value="BAR_3"/>
    <property type="match status" value="1"/>
</dbReference>
<accession>A0A401SD80</accession>
<comment type="caution">
    <text evidence="2">The sequence shown here is derived from an EMBL/GenBank/DDBJ whole genome shotgun (WGS) entry which is preliminary data.</text>
</comment>